<dbReference type="Proteomes" id="UP000253845">
    <property type="component" value="Unassembled WGS sequence"/>
</dbReference>
<dbReference type="PANTHER" id="PTHR24198:SF165">
    <property type="entry name" value="ANKYRIN REPEAT-CONTAINING PROTEIN-RELATED"/>
    <property type="match status" value="1"/>
</dbReference>
<feature type="region of interest" description="Disordered" evidence="4">
    <location>
        <begin position="137"/>
        <end position="202"/>
    </location>
</feature>
<dbReference type="InterPro" id="IPR002110">
    <property type="entry name" value="Ankyrin_rpt"/>
</dbReference>
<proteinExistence type="predicted"/>
<evidence type="ECO:0000256" key="4">
    <source>
        <dbReference type="SAM" id="MobiDB-lite"/>
    </source>
</evidence>
<accession>A0A370CDQ4</accession>
<gene>
    <name evidence="5" type="ORF">M747DRAFT_229432</name>
</gene>
<evidence type="ECO:0000256" key="2">
    <source>
        <dbReference type="ARBA" id="ARBA00023043"/>
    </source>
</evidence>
<reference evidence="5 6" key="1">
    <citation type="submission" date="2018-07" db="EMBL/GenBank/DDBJ databases">
        <title>Section-level genome sequencing of Aspergillus section Nigri to investigate inter- and intra-species variation.</title>
        <authorList>
            <consortium name="DOE Joint Genome Institute"/>
            <person name="Vesth T.C."/>
            <person name="Nybo J.L."/>
            <person name="Theobald S."/>
            <person name="Frisvad J.C."/>
            <person name="Larsen T.O."/>
            <person name="Nielsen K.F."/>
            <person name="Hoof J.B."/>
            <person name="Brandl J."/>
            <person name="Salamov A."/>
            <person name="Riley R."/>
            <person name="Gladden J.M."/>
            <person name="Phatale P."/>
            <person name="Nielsen M.T."/>
            <person name="Lyhne E.K."/>
            <person name="Kogle M.E."/>
            <person name="Strasser K."/>
            <person name="McDonnell E."/>
            <person name="Barry K."/>
            <person name="Clum A."/>
            <person name="Chen C."/>
            <person name="Nolan M."/>
            <person name="Sandor L."/>
            <person name="Kuo A."/>
            <person name="Lipzen A."/>
            <person name="Hainaut M."/>
            <person name="Drula E."/>
            <person name="Tsang A."/>
            <person name="Magnuson J.K."/>
            <person name="Henrissat B."/>
            <person name="Wiebenga A."/>
            <person name="Simmons B.A."/>
            <person name="Makela M.R."/>
            <person name="De vries R.P."/>
            <person name="Grigoriev I.V."/>
            <person name="Mortensen U.H."/>
            <person name="Baker S.E."/>
            <person name="Andersen M.R."/>
        </authorList>
    </citation>
    <scope>NUCLEOTIDE SEQUENCE [LARGE SCALE GENOMIC DNA]</scope>
    <source>
        <strain evidence="5 6">ATCC 13496</strain>
    </source>
</reference>
<evidence type="ECO:0000256" key="3">
    <source>
        <dbReference type="PROSITE-ProRule" id="PRU00023"/>
    </source>
</evidence>
<evidence type="ECO:0000256" key="1">
    <source>
        <dbReference type="ARBA" id="ARBA00022737"/>
    </source>
</evidence>
<keyword evidence="2 3" id="KW-0040">ANK repeat</keyword>
<keyword evidence="1" id="KW-0677">Repeat</keyword>
<dbReference type="SUPFAM" id="SSF48403">
    <property type="entry name" value="Ankyrin repeat"/>
    <property type="match status" value="1"/>
</dbReference>
<dbReference type="AlphaFoldDB" id="A0A370CDQ4"/>
<evidence type="ECO:0000313" key="5">
    <source>
        <dbReference type="EMBL" id="RDH24320.1"/>
    </source>
</evidence>
<dbReference type="EMBL" id="KZ851902">
    <property type="protein sequence ID" value="RDH24320.1"/>
    <property type="molecule type" value="Genomic_DNA"/>
</dbReference>
<dbReference type="SMART" id="SM00248">
    <property type="entry name" value="ANK"/>
    <property type="match status" value="3"/>
</dbReference>
<sequence length="637" mass="72078">MSEQENPIILHCIYCNHEHPELDGDALYEHIEQNLDDLNRRFRERRALNEEHHTIIDCPMWPGCRHRPLTSLEGDGHAISWTYVEIAYDTMGDHKEFISCELCGTRHVILTGQFLEIHIRDCHSLVFEIPMVAHPSPSELTELPPSTMSGSDPMEPEAAEESQVDVSEADVVEAEDARAQGSAEEAAAEAEYDSEEEEPEDLPHDLGPFRTSLEQALSNNILTVENFAQVICTICRDHRVPVKHLPRLNFYNALRARLAPLLDQLMYNPRVHNNNRVTAQYATRRIQGTTIGEAILENKVRPIQVLCDLGFRINDIMHSNLTVLGAAILRQQSKIAQYLLNPEFKEKYGVDPFRPVTLDTRFADSTTPIALCVNRYEYGVLKTILSYETPPNVMRTEDVNQLFRSQLWNRLSHIVHDQYFRDAIFAARNAPISPIHCAVVNPDLFVLRNLVWVRADHPNILPDLADHINAENNTIIQNATPLLLALHRQNAEALTILLKTPGIDPSRPNSRMLTPLYYAARIANLELARILIEYRADPRVVTAMGTPLHALVHTYREAKERRMAENPQEWAFLKEKLARLQLLFLESGVDPDARPDGADAMGRTAGEEAELVEYWEFSNVLVAFRNAAAAPAPAAVA</sequence>
<name>A0A370CDQ4_ASPNG</name>
<feature type="compositionally biased region" description="Low complexity" evidence="4">
    <location>
        <begin position="137"/>
        <end position="147"/>
    </location>
</feature>
<feature type="compositionally biased region" description="Acidic residues" evidence="4">
    <location>
        <begin position="154"/>
        <end position="174"/>
    </location>
</feature>
<dbReference type="Pfam" id="PF12796">
    <property type="entry name" value="Ank_2"/>
    <property type="match status" value="1"/>
</dbReference>
<evidence type="ECO:0000313" key="6">
    <source>
        <dbReference type="Proteomes" id="UP000253845"/>
    </source>
</evidence>
<dbReference type="Gene3D" id="1.25.40.20">
    <property type="entry name" value="Ankyrin repeat-containing domain"/>
    <property type="match status" value="1"/>
</dbReference>
<feature type="compositionally biased region" description="Acidic residues" evidence="4">
    <location>
        <begin position="186"/>
        <end position="200"/>
    </location>
</feature>
<protein>
    <submittedName>
        <fullName evidence="5">Ankyrin</fullName>
    </submittedName>
</protein>
<feature type="repeat" description="ANK" evidence="3">
    <location>
        <begin position="511"/>
        <end position="543"/>
    </location>
</feature>
<dbReference type="PANTHER" id="PTHR24198">
    <property type="entry name" value="ANKYRIN REPEAT AND PROTEIN KINASE DOMAIN-CONTAINING PROTEIN"/>
    <property type="match status" value="1"/>
</dbReference>
<dbReference type="VEuPathDB" id="FungiDB:M747DRAFT_229432"/>
<dbReference type="PROSITE" id="PS50088">
    <property type="entry name" value="ANK_REPEAT"/>
    <property type="match status" value="1"/>
</dbReference>
<dbReference type="InterPro" id="IPR036770">
    <property type="entry name" value="Ankyrin_rpt-contain_sf"/>
</dbReference>
<organism evidence="5 6">
    <name type="scientific">Aspergillus niger ATCC 13496</name>
    <dbReference type="NCBI Taxonomy" id="1353008"/>
    <lineage>
        <taxon>Eukaryota</taxon>
        <taxon>Fungi</taxon>
        <taxon>Dikarya</taxon>
        <taxon>Ascomycota</taxon>
        <taxon>Pezizomycotina</taxon>
        <taxon>Eurotiomycetes</taxon>
        <taxon>Eurotiomycetidae</taxon>
        <taxon>Eurotiales</taxon>
        <taxon>Aspergillaceae</taxon>
        <taxon>Aspergillus</taxon>
        <taxon>Aspergillus subgen. Circumdati</taxon>
    </lineage>
</organism>